<organism evidence="2 3">
    <name type="scientific">Hallerella porci</name>
    <dbReference type="NCBI Taxonomy" id="1945871"/>
    <lineage>
        <taxon>Bacteria</taxon>
        <taxon>Pseudomonadati</taxon>
        <taxon>Fibrobacterota</taxon>
        <taxon>Fibrobacteria</taxon>
        <taxon>Fibrobacterales</taxon>
        <taxon>Fibrobacteraceae</taxon>
        <taxon>Hallerella</taxon>
    </lineage>
</organism>
<name>A0ABX5LLD7_9BACT</name>
<sequence>MLLFSTILRINEKLTPEDFIRLVIEWNQTSSHPENIIPNIQWNGERNIFYQFENRSLAIEEYRNQNMIAVRYEKKDADGVIWDTDYVIHFNERKISIRLDRSYRSDAIPVDSKFSTPHFISLLIDRSYVQNDGDFPIDWKPFTIDEENLSLLTELMLGNIQYELPVVFVSKMRNGKEAVDAFALAKTLAGIAHVVVQKDVFLYRQLREESNGRNEFNGTVGIYYPNPPMEKRRLYSQAGVEKNSSLYLQIVRQVIHYANQQMVDTLFTWHGVNNAILQDRLKHQQEERIAAEKACQVAKSEVVQLINSFDDEEARIRAQAQEEANKMIESFDDDTERLQKQIQDLMRANENLSYENQGLRAKLDASGNFPVLFSGDEREAFPGEIKDIVLSTLKDALPNLQEISRRKDVITQIIQANQYQHLCEKKSSELKRLLNSYTGMTKPLRQELENLGFRISEDGKHYKLTYLGNDRYQSVIAKTPSDNRAGKNNVARIAKLVW</sequence>
<evidence type="ECO:0000256" key="1">
    <source>
        <dbReference type="SAM" id="Coils"/>
    </source>
</evidence>
<dbReference type="RefSeq" id="WP_106198635.1">
    <property type="nucleotide sequence ID" value="NZ_JAXEIU010000063.1"/>
</dbReference>
<reference evidence="2 3" key="1">
    <citation type="submission" date="2018-05" db="EMBL/GenBank/DDBJ databases">
        <title>Animal gut microbial communities from fecal samples from Wisconsin, USA.</title>
        <authorList>
            <person name="Neumann A."/>
        </authorList>
    </citation>
    <scope>NUCLEOTIDE SEQUENCE [LARGE SCALE GENOMIC DNA]</scope>
    <source>
        <strain evidence="2 3">UWS4</strain>
    </source>
</reference>
<comment type="caution">
    <text evidence="2">The sequence shown here is derived from an EMBL/GenBank/DDBJ whole genome shotgun (WGS) entry which is preliminary data.</text>
</comment>
<keyword evidence="1" id="KW-0175">Coiled coil</keyword>
<protein>
    <submittedName>
        <fullName evidence="2">Uncharacterized protein</fullName>
    </submittedName>
</protein>
<evidence type="ECO:0000313" key="2">
    <source>
        <dbReference type="EMBL" id="PWL01956.1"/>
    </source>
</evidence>
<evidence type="ECO:0000313" key="3">
    <source>
        <dbReference type="Proteomes" id="UP000245523"/>
    </source>
</evidence>
<dbReference type="Proteomes" id="UP000245523">
    <property type="component" value="Unassembled WGS sequence"/>
</dbReference>
<gene>
    <name evidence="2" type="ORF">B0H50_10945</name>
</gene>
<accession>A0ABX5LLD7</accession>
<dbReference type="EMBL" id="QGHD01000009">
    <property type="protein sequence ID" value="PWL01956.1"/>
    <property type="molecule type" value="Genomic_DNA"/>
</dbReference>
<keyword evidence="3" id="KW-1185">Reference proteome</keyword>
<proteinExistence type="predicted"/>
<feature type="coiled-coil region" evidence="1">
    <location>
        <begin position="274"/>
        <end position="362"/>
    </location>
</feature>